<accession>A0A2G2YEF4</accession>
<dbReference type="InterPro" id="IPR000225">
    <property type="entry name" value="Armadillo"/>
</dbReference>
<proteinExistence type="predicted"/>
<dbReference type="Pfam" id="PF00514">
    <property type="entry name" value="Arm"/>
    <property type="match status" value="1"/>
</dbReference>
<dbReference type="Gene3D" id="1.25.10.10">
    <property type="entry name" value="Leucine-rich Repeat Variant"/>
    <property type="match status" value="1"/>
</dbReference>
<gene>
    <name evidence="4" type="ORF">T459_27617</name>
</gene>
<evidence type="ECO:0000256" key="2">
    <source>
        <dbReference type="ARBA" id="ARBA00022786"/>
    </source>
</evidence>
<keyword evidence="5" id="KW-1185">Reference proteome</keyword>
<dbReference type="GO" id="GO:0004842">
    <property type="term" value="F:ubiquitin-protein transferase activity"/>
    <property type="evidence" value="ECO:0007669"/>
    <property type="project" value="InterPro"/>
</dbReference>
<dbReference type="Proteomes" id="UP000222542">
    <property type="component" value="Unassembled WGS sequence"/>
</dbReference>
<feature type="domain" description="U-box" evidence="3">
    <location>
        <begin position="1"/>
        <end position="23"/>
    </location>
</feature>
<name>A0A2G2YEF4_CAPAN</name>
<evidence type="ECO:0000313" key="4">
    <source>
        <dbReference type="EMBL" id="PHT68130.1"/>
    </source>
</evidence>
<dbReference type="GO" id="GO:0016567">
    <property type="term" value="P:protein ubiquitination"/>
    <property type="evidence" value="ECO:0007669"/>
    <property type="project" value="InterPro"/>
</dbReference>
<dbReference type="Gramene" id="PHT68130">
    <property type="protein sequence ID" value="PHT68130"/>
    <property type="gene ID" value="T459_27617"/>
</dbReference>
<dbReference type="AlphaFoldDB" id="A0A2G2YEF4"/>
<keyword evidence="1" id="KW-0677">Repeat</keyword>
<sequence length="202" mass="22699">MALIPNYALKRLIQQWCQENNIPITEPTLISSDSESRKRKIKKYDKAIDYISATKATVDAVKITDEFLVGKLATRSPDIQRQEAYELNLLAKSSMDNRRIITESGDIPFLMTLLGFREPRIQENVVTTLLNLSIHENNNILIMFVGAIDILIKVLQFGKMMEVRGNTAGTIFSFSVIDEYKAIIGDHNKAILALVGLLKDGS</sequence>
<evidence type="ECO:0000259" key="3">
    <source>
        <dbReference type="PROSITE" id="PS51698"/>
    </source>
</evidence>
<dbReference type="InterPro" id="IPR011989">
    <property type="entry name" value="ARM-like"/>
</dbReference>
<evidence type="ECO:0000256" key="1">
    <source>
        <dbReference type="ARBA" id="ARBA00022737"/>
    </source>
</evidence>
<evidence type="ECO:0000313" key="5">
    <source>
        <dbReference type="Proteomes" id="UP000222542"/>
    </source>
</evidence>
<comment type="caution">
    <text evidence="4">The sequence shown here is derived from an EMBL/GenBank/DDBJ whole genome shotgun (WGS) entry which is preliminary data.</text>
</comment>
<organism evidence="4 5">
    <name type="scientific">Capsicum annuum</name>
    <name type="common">Capsicum pepper</name>
    <dbReference type="NCBI Taxonomy" id="4072"/>
    <lineage>
        <taxon>Eukaryota</taxon>
        <taxon>Viridiplantae</taxon>
        <taxon>Streptophyta</taxon>
        <taxon>Embryophyta</taxon>
        <taxon>Tracheophyta</taxon>
        <taxon>Spermatophyta</taxon>
        <taxon>Magnoliopsida</taxon>
        <taxon>eudicotyledons</taxon>
        <taxon>Gunneridae</taxon>
        <taxon>Pentapetalae</taxon>
        <taxon>asterids</taxon>
        <taxon>lamiids</taxon>
        <taxon>Solanales</taxon>
        <taxon>Solanaceae</taxon>
        <taxon>Solanoideae</taxon>
        <taxon>Capsiceae</taxon>
        <taxon>Capsicum</taxon>
    </lineage>
</organism>
<dbReference type="EMBL" id="AYRZ02000011">
    <property type="protein sequence ID" value="PHT68130.1"/>
    <property type="molecule type" value="Genomic_DNA"/>
</dbReference>
<dbReference type="STRING" id="4072.A0A2G2YEF4"/>
<dbReference type="PANTHER" id="PTHR23315:SF224">
    <property type="entry name" value="U-BOX DOMAIN-CONTAINING PROTEIN 1"/>
    <property type="match status" value="1"/>
</dbReference>
<protein>
    <recommendedName>
        <fullName evidence="3">U-box domain-containing protein</fullName>
    </recommendedName>
</protein>
<dbReference type="InterPro" id="IPR003613">
    <property type="entry name" value="Ubox_domain"/>
</dbReference>
<dbReference type="OMA" id="ARENAWI"/>
<keyword evidence="2" id="KW-0833">Ubl conjugation pathway</keyword>
<reference evidence="4 5" key="2">
    <citation type="journal article" date="2017" name="Genome Biol.">
        <title>New reference genome sequences of hot pepper reveal the massive evolution of plant disease-resistance genes by retroduplication.</title>
        <authorList>
            <person name="Kim S."/>
            <person name="Park J."/>
            <person name="Yeom S.I."/>
            <person name="Kim Y.M."/>
            <person name="Seo E."/>
            <person name="Kim K.T."/>
            <person name="Kim M.S."/>
            <person name="Lee J.M."/>
            <person name="Cheong K."/>
            <person name="Shin H.S."/>
            <person name="Kim S.B."/>
            <person name="Han K."/>
            <person name="Lee J."/>
            <person name="Park M."/>
            <person name="Lee H.A."/>
            <person name="Lee H.Y."/>
            <person name="Lee Y."/>
            <person name="Oh S."/>
            <person name="Lee J.H."/>
            <person name="Choi E."/>
            <person name="Choi E."/>
            <person name="Lee S.E."/>
            <person name="Jeon J."/>
            <person name="Kim H."/>
            <person name="Choi G."/>
            <person name="Song H."/>
            <person name="Lee J."/>
            <person name="Lee S.C."/>
            <person name="Kwon J.K."/>
            <person name="Lee H.Y."/>
            <person name="Koo N."/>
            <person name="Hong Y."/>
            <person name="Kim R.W."/>
            <person name="Kang W.H."/>
            <person name="Huh J.H."/>
            <person name="Kang B.C."/>
            <person name="Yang T.J."/>
            <person name="Lee Y.H."/>
            <person name="Bennetzen J.L."/>
            <person name="Choi D."/>
        </authorList>
    </citation>
    <scope>NUCLEOTIDE SEQUENCE [LARGE SCALE GENOMIC DNA]</scope>
    <source>
        <strain evidence="5">cv. CM334</strain>
    </source>
</reference>
<reference evidence="4 5" key="1">
    <citation type="journal article" date="2014" name="Nat. Genet.">
        <title>Genome sequence of the hot pepper provides insights into the evolution of pungency in Capsicum species.</title>
        <authorList>
            <person name="Kim S."/>
            <person name="Park M."/>
            <person name="Yeom S.I."/>
            <person name="Kim Y.M."/>
            <person name="Lee J.M."/>
            <person name="Lee H.A."/>
            <person name="Seo E."/>
            <person name="Choi J."/>
            <person name="Cheong K."/>
            <person name="Kim K.T."/>
            <person name="Jung K."/>
            <person name="Lee G.W."/>
            <person name="Oh S.K."/>
            <person name="Bae C."/>
            <person name="Kim S.B."/>
            <person name="Lee H.Y."/>
            <person name="Kim S.Y."/>
            <person name="Kim M.S."/>
            <person name="Kang B.C."/>
            <person name="Jo Y.D."/>
            <person name="Yang H.B."/>
            <person name="Jeong H.J."/>
            <person name="Kang W.H."/>
            <person name="Kwon J.K."/>
            <person name="Shin C."/>
            <person name="Lim J.Y."/>
            <person name="Park J.H."/>
            <person name="Huh J.H."/>
            <person name="Kim J.S."/>
            <person name="Kim B.D."/>
            <person name="Cohen O."/>
            <person name="Paran I."/>
            <person name="Suh M.C."/>
            <person name="Lee S.B."/>
            <person name="Kim Y.K."/>
            <person name="Shin Y."/>
            <person name="Noh S.J."/>
            <person name="Park J."/>
            <person name="Seo Y.S."/>
            <person name="Kwon S.Y."/>
            <person name="Kim H.A."/>
            <person name="Park J.M."/>
            <person name="Kim H.J."/>
            <person name="Choi S.B."/>
            <person name="Bosland P.W."/>
            <person name="Reeves G."/>
            <person name="Jo S.H."/>
            <person name="Lee B.W."/>
            <person name="Cho H.T."/>
            <person name="Choi H.S."/>
            <person name="Lee M.S."/>
            <person name="Yu Y."/>
            <person name="Do Choi Y."/>
            <person name="Park B.S."/>
            <person name="van Deynze A."/>
            <person name="Ashrafi H."/>
            <person name="Hill T."/>
            <person name="Kim W.T."/>
            <person name="Pai H.S."/>
            <person name="Ahn H.K."/>
            <person name="Yeam I."/>
            <person name="Giovannoni J.J."/>
            <person name="Rose J.K."/>
            <person name="Sorensen I."/>
            <person name="Lee S.J."/>
            <person name="Kim R.W."/>
            <person name="Choi I.Y."/>
            <person name="Choi B.S."/>
            <person name="Lim J.S."/>
            <person name="Lee Y.H."/>
            <person name="Choi D."/>
        </authorList>
    </citation>
    <scope>NUCLEOTIDE SEQUENCE [LARGE SCALE GENOMIC DNA]</scope>
    <source>
        <strain evidence="5">cv. CM334</strain>
    </source>
</reference>
<dbReference type="PANTHER" id="PTHR23315">
    <property type="entry name" value="U BOX DOMAIN-CONTAINING"/>
    <property type="match status" value="1"/>
</dbReference>
<dbReference type="SUPFAM" id="SSF48371">
    <property type="entry name" value="ARM repeat"/>
    <property type="match status" value="1"/>
</dbReference>
<dbReference type="InterPro" id="IPR016024">
    <property type="entry name" value="ARM-type_fold"/>
</dbReference>
<dbReference type="PROSITE" id="PS51698">
    <property type="entry name" value="U_BOX"/>
    <property type="match status" value="1"/>
</dbReference>